<evidence type="ECO:0000313" key="3">
    <source>
        <dbReference type="Proteomes" id="UP001177003"/>
    </source>
</evidence>
<feature type="region of interest" description="Disordered" evidence="1">
    <location>
        <begin position="115"/>
        <end position="149"/>
    </location>
</feature>
<protein>
    <submittedName>
        <fullName evidence="2">Uncharacterized protein</fullName>
    </submittedName>
</protein>
<reference evidence="2" key="1">
    <citation type="submission" date="2023-04" db="EMBL/GenBank/DDBJ databases">
        <authorList>
            <person name="Vijverberg K."/>
            <person name="Xiong W."/>
            <person name="Schranz E."/>
        </authorList>
    </citation>
    <scope>NUCLEOTIDE SEQUENCE</scope>
</reference>
<feature type="compositionally biased region" description="Low complexity" evidence="1">
    <location>
        <begin position="115"/>
        <end position="127"/>
    </location>
</feature>
<keyword evidence="3" id="KW-1185">Reference proteome</keyword>
<dbReference type="AlphaFoldDB" id="A0AA35Z9U9"/>
<dbReference type="Proteomes" id="UP001177003">
    <property type="component" value="Chromosome 5"/>
</dbReference>
<sequence>MAPTVKRGKIKAQVYNEVSDIVASIAIKIVETLGFIKKNPVITTNNNDNDGSDGDDGGGESPPPPNNTEFRSISDIPMAPSIKRGKIKSQVYNDISGVVASFATKTVETFAFIRNTTTTTTGDNNNDGGDGDPNGGGSSPPPNNNNNSP</sequence>
<feature type="region of interest" description="Disordered" evidence="1">
    <location>
        <begin position="40"/>
        <end position="81"/>
    </location>
</feature>
<organism evidence="2 3">
    <name type="scientific">Lactuca saligna</name>
    <name type="common">Willowleaf lettuce</name>
    <dbReference type="NCBI Taxonomy" id="75948"/>
    <lineage>
        <taxon>Eukaryota</taxon>
        <taxon>Viridiplantae</taxon>
        <taxon>Streptophyta</taxon>
        <taxon>Embryophyta</taxon>
        <taxon>Tracheophyta</taxon>
        <taxon>Spermatophyta</taxon>
        <taxon>Magnoliopsida</taxon>
        <taxon>eudicotyledons</taxon>
        <taxon>Gunneridae</taxon>
        <taxon>Pentapetalae</taxon>
        <taxon>asterids</taxon>
        <taxon>campanulids</taxon>
        <taxon>Asterales</taxon>
        <taxon>Asteraceae</taxon>
        <taxon>Cichorioideae</taxon>
        <taxon>Cichorieae</taxon>
        <taxon>Lactucinae</taxon>
        <taxon>Lactuca</taxon>
    </lineage>
</organism>
<dbReference type="EMBL" id="OX465081">
    <property type="protein sequence ID" value="CAI9287902.1"/>
    <property type="molecule type" value="Genomic_DNA"/>
</dbReference>
<proteinExistence type="predicted"/>
<gene>
    <name evidence="2" type="ORF">LSALG_LOCUS27237</name>
</gene>
<name>A0AA35Z9U9_LACSI</name>
<evidence type="ECO:0000256" key="1">
    <source>
        <dbReference type="SAM" id="MobiDB-lite"/>
    </source>
</evidence>
<accession>A0AA35Z9U9</accession>
<evidence type="ECO:0000313" key="2">
    <source>
        <dbReference type="EMBL" id="CAI9287902.1"/>
    </source>
</evidence>